<reference evidence="1" key="1">
    <citation type="journal article" date="2019" name="BMC Genomics">
        <title>A new reference genome for Sorghum bicolor reveals high levels of sequence similarity between sweet and grain genotypes: implications for the genetics of sugar metabolism.</title>
        <authorList>
            <person name="Cooper E.A."/>
            <person name="Brenton Z.W."/>
            <person name="Flinn B.S."/>
            <person name="Jenkins J."/>
            <person name="Shu S."/>
            <person name="Flowers D."/>
            <person name="Luo F."/>
            <person name="Wang Y."/>
            <person name="Xia P."/>
            <person name="Barry K."/>
            <person name="Daum C."/>
            <person name="Lipzen A."/>
            <person name="Yoshinaga Y."/>
            <person name="Schmutz J."/>
            <person name="Saski C."/>
            <person name="Vermerris W."/>
            <person name="Kresovich S."/>
        </authorList>
    </citation>
    <scope>NUCLEOTIDE SEQUENCE</scope>
</reference>
<dbReference type="EMBL" id="CM027689">
    <property type="protein sequence ID" value="KAG0512714.1"/>
    <property type="molecule type" value="Genomic_DNA"/>
</dbReference>
<protein>
    <submittedName>
        <fullName evidence="1">Uncharacterized protein</fullName>
    </submittedName>
</protein>
<evidence type="ECO:0000313" key="2">
    <source>
        <dbReference type="Proteomes" id="UP000807115"/>
    </source>
</evidence>
<name>A0A921PYT3_SORBI</name>
<dbReference type="Proteomes" id="UP000807115">
    <property type="component" value="Chromosome 10"/>
</dbReference>
<comment type="caution">
    <text evidence="1">The sequence shown here is derived from an EMBL/GenBank/DDBJ whole genome shotgun (WGS) entry which is preliminary data.</text>
</comment>
<gene>
    <name evidence="1" type="ORF">BDA96_10G037700</name>
</gene>
<dbReference type="AlphaFoldDB" id="A0A921PYT3"/>
<evidence type="ECO:0000313" key="1">
    <source>
        <dbReference type="EMBL" id="KAG0512714.1"/>
    </source>
</evidence>
<organism evidence="1 2">
    <name type="scientific">Sorghum bicolor</name>
    <name type="common">Sorghum</name>
    <name type="synonym">Sorghum vulgare</name>
    <dbReference type="NCBI Taxonomy" id="4558"/>
    <lineage>
        <taxon>Eukaryota</taxon>
        <taxon>Viridiplantae</taxon>
        <taxon>Streptophyta</taxon>
        <taxon>Embryophyta</taxon>
        <taxon>Tracheophyta</taxon>
        <taxon>Spermatophyta</taxon>
        <taxon>Magnoliopsida</taxon>
        <taxon>Liliopsida</taxon>
        <taxon>Poales</taxon>
        <taxon>Poaceae</taxon>
        <taxon>PACMAD clade</taxon>
        <taxon>Panicoideae</taxon>
        <taxon>Andropogonodae</taxon>
        <taxon>Andropogoneae</taxon>
        <taxon>Sorghinae</taxon>
        <taxon>Sorghum</taxon>
    </lineage>
</organism>
<accession>A0A921PYT3</accession>
<reference evidence="1" key="2">
    <citation type="submission" date="2020-10" db="EMBL/GenBank/DDBJ databases">
        <authorList>
            <person name="Cooper E.A."/>
            <person name="Brenton Z.W."/>
            <person name="Flinn B.S."/>
            <person name="Jenkins J."/>
            <person name="Shu S."/>
            <person name="Flowers D."/>
            <person name="Luo F."/>
            <person name="Wang Y."/>
            <person name="Xia P."/>
            <person name="Barry K."/>
            <person name="Daum C."/>
            <person name="Lipzen A."/>
            <person name="Yoshinaga Y."/>
            <person name="Schmutz J."/>
            <person name="Saski C."/>
            <person name="Vermerris W."/>
            <person name="Kresovich S."/>
        </authorList>
    </citation>
    <scope>NUCLEOTIDE SEQUENCE</scope>
</reference>
<proteinExistence type="predicted"/>
<sequence length="79" mass="9299">MSRPRLFTMGAENMALIDCYPVLDVQNGCQGQGKQTNWERLWWMLCQLEYLSDSSSYRIRRECLLTTFSVLCLVLMQQQ</sequence>